<dbReference type="Gene3D" id="2.40.10.10">
    <property type="entry name" value="Trypsin-like serine proteases"/>
    <property type="match status" value="2"/>
</dbReference>
<feature type="domain" description="Peptidase S1" evidence="1">
    <location>
        <begin position="16"/>
        <end position="265"/>
    </location>
</feature>
<evidence type="ECO:0000313" key="2">
    <source>
        <dbReference type="Proteomes" id="UP000887566"/>
    </source>
</evidence>
<dbReference type="GO" id="GO:0006508">
    <property type="term" value="P:proteolysis"/>
    <property type="evidence" value="ECO:0007669"/>
    <property type="project" value="InterPro"/>
</dbReference>
<dbReference type="SUPFAM" id="SSF50494">
    <property type="entry name" value="Trypsin-like serine proteases"/>
    <property type="match status" value="1"/>
</dbReference>
<dbReference type="InterPro" id="IPR001254">
    <property type="entry name" value="Trypsin_dom"/>
</dbReference>
<evidence type="ECO:0000313" key="3">
    <source>
        <dbReference type="WBParaSite" id="PSAMB.scaffold21size117079.g515.t1"/>
    </source>
</evidence>
<dbReference type="Proteomes" id="UP000887566">
    <property type="component" value="Unplaced"/>
</dbReference>
<dbReference type="PROSITE" id="PS50240">
    <property type="entry name" value="TRYPSIN_DOM"/>
    <property type="match status" value="1"/>
</dbReference>
<sequence length="324" mass="35147">MLLLALSCSYSTARFIPPGETVDLRDFESQFKCVVRLVISVIDGTELCGTGALMMAGTEWFVLTAAHLFVGDTYTFKDGDSLEVSGGSRAMKYAHTVTFALMKPTDEPQPWRQAVVYLPPDYDARRSRGAYDQDIAIIWLRGEFDALKTASDVDAATTKLHGEDVPIGQIVEVYGFGQDEMRGGQYQVIECSGGLPSTGFCYVPMRKINLYPVHGDSGAPIMCRDDTASSRAICGVHIGGYDADNSLQVGTKLTSYIQWFTETVLLCRFYSVTRPLPPVILVPSESETNRTSLQLSGGGGVGLPFAATMASATTNLLLVIFATL</sequence>
<dbReference type="WBParaSite" id="PSAMB.scaffold21size117079.g515.t1">
    <property type="protein sequence ID" value="PSAMB.scaffold21size117079.g515.t1"/>
    <property type="gene ID" value="PSAMB.scaffold21size117079.g515"/>
</dbReference>
<keyword evidence="2" id="KW-1185">Reference proteome</keyword>
<protein>
    <submittedName>
        <fullName evidence="3">Peptidase S1 domain-containing protein</fullName>
    </submittedName>
</protein>
<evidence type="ECO:0000259" key="1">
    <source>
        <dbReference type="PROSITE" id="PS50240"/>
    </source>
</evidence>
<proteinExistence type="predicted"/>
<reference evidence="3" key="1">
    <citation type="submission" date="2022-11" db="UniProtKB">
        <authorList>
            <consortium name="WormBaseParasite"/>
        </authorList>
    </citation>
    <scope>IDENTIFICATION</scope>
</reference>
<dbReference type="Pfam" id="PF00089">
    <property type="entry name" value="Trypsin"/>
    <property type="match status" value="1"/>
</dbReference>
<dbReference type="GO" id="GO:0004252">
    <property type="term" value="F:serine-type endopeptidase activity"/>
    <property type="evidence" value="ECO:0007669"/>
    <property type="project" value="InterPro"/>
</dbReference>
<dbReference type="InterPro" id="IPR009003">
    <property type="entry name" value="Peptidase_S1_PA"/>
</dbReference>
<organism evidence="2 3">
    <name type="scientific">Plectus sambesii</name>
    <dbReference type="NCBI Taxonomy" id="2011161"/>
    <lineage>
        <taxon>Eukaryota</taxon>
        <taxon>Metazoa</taxon>
        <taxon>Ecdysozoa</taxon>
        <taxon>Nematoda</taxon>
        <taxon>Chromadorea</taxon>
        <taxon>Plectida</taxon>
        <taxon>Plectina</taxon>
        <taxon>Plectoidea</taxon>
        <taxon>Plectidae</taxon>
        <taxon>Plectus</taxon>
    </lineage>
</organism>
<name>A0A914VLQ7_9BILA</name>
<dbReference type="InterPro" id="IPR043504">
    <property type="entry name" value="Peptidase_S1_PA_chymotrypsin"/>
</dbReference>
<accession>A0A914VLQ7</accession>
<dbReference type="AlphaFoldDB" id="A0A914VLQ7"/>